<comment type="cofactor">
    <cofactor evidence="1">
        <name>Mg(2+)</name>
        <dbReference type="ChEBI" id="CHEBI:18420"/>
    </cofactor>
</comment>
<protein>
    <submittedName>
        <fullName evidence="6">NUDIX domain-containing protein</fullName>
    </submittedName>
</protein>
<comment type="similarity">
    <text evidence="2 4">Belongs to the Nudix hydrolase family.</text>
</comment>
<organism evidence="6 7">
    <name type="scientific">Planosporangium thailandense</name>
    <dbReference type="NCBI Taxonomy" id="765197"/>
    <lineage>
        <taxon>Bacteria</taxon>
        <taxon>Bacillati</taxon>
        <taxon>Actinomycetota</taxon>
        <taxon>Actinomycetes</taxon>
        <taxon>Micromonosporales</taxon>
        <taxon>Micromonosporaceae</taxon>
        <taxon>Planosporangium</taxon>
    </lineage>
</organism>
<name>A0ABX0Y682_9ACTN</name>
<keyword evidence="3 4" id="KW-0378">Hydrolase</keyword>
<accession>A0ABX0Y682</accession>
<evidence type="ECO:0000256" key="4">
    <source>
        <dbReference type="RuleBase" id="RU003476"/>
    </source>
</evidence>
<gene>
    <name evidence="6" type="ORF">HC031_28520</name>
</gene>
<evidence type="ECO:0000256" key="1">
    <source>
        <dbReference type="ARBA" id="ARBA00001946"/>
    </source>
</evidence>
<feature type="domain" description="Nudix hydrolase" evidence="5">
    <location>
        <begin position="19"/>
        <end position="149"/>
    </location>
</feature>
<keyword evidence="7" id="KW-1185">Reference proteome</keyword>
<evidence type="ECO:0000256" key="3">
    <source>
        <dbReference type="ARBA" id="ARBA00022801"/>
    </source>
</evidence>
<dbReference type="InterPro" id="IPR020476">
    <property type="entry name" value="Nudix_hydrolase"/>
</dbReference>
<dbReference type="Gene3D" id="3.90.79.10">
    <property type="entry name" value="Nucleoside Triphosphate Pyrophosphohydrolase"/>
    <property type="match status" value="1"/>
</dbReference>
<dbReference type="RefSeq" id="WP_167928546.1">
    <property type="nucleotide sequence ID" value="NZ_JAATVY010000033.1"/>
</dbReference>
<evidence type="ECO:0000259" key="5">
    <source>
        <dbReference type="PROSITE" id="PS51462"/>
    </source>
</evidence>
<evidence type="ECO:0000313" key="6">
    <source>
        <dbReference type="EMBL" id="NJC73642.1"/>
    </source>
</evidence>
<dbReference type="PANTHER" id="PTHR43046">
    <property type="entry name" value="GDP-MANNOSE MANNOSYL HYDROLASE"/>
    <property type="match status" value="1"/>
</dbReference>
<reference evidence="6 7" key="1">
    <citation type="submission" date="2020-03" db="EMBL/GenBank/DDBJ databases">
        <title>WGS of the type strain of Planosporangium spp.</title>
        <authorList>
            <person name="Thawai C."/>
        </authorList>
    </citation>
    <scope>NUCLEOTIDE SEQUENCE [LARGE SCALE GENOMIC DNA]</scope>
    <source>
        <strain evidence="6 7">TBRC 5610</strain>
    </source>
</reference>
<dbReference type="InterPro" id="IPR020084">
    <property type="entry name" value="NUDIX_hydrolase_CS"/>
</dbReference>
<dbReference type="EMBL" id="JAATVY010000033">
    <property type="protein sequence ID" value="NJC73642.1"/>
    <property type="molecule type" value="Genomic_DNA"/>
</dbReference>
<dbReference type="PROSITE" id="PS00893">
    <property type="entry name" value="NUDIX_BOX"/>
    <property type="match status" value="1"/>
</dbReference>
<dbReference type="InterPro" id="IPR015797">
    <property type="entry name" value="NUDIX_hydrolase-like_dom_sf"/>
</dbReference>
<comment type="caution">
    <text evidence="6">The sequence shown here is derived from an EMBL/GenBank/DDBJ whole genome shotgun (WGS) entry which is preliminary data.</text>
</comment>
<proteinExistence type="inferred from homology"/>
<dbReference type="Proteomes" id="UP000722989">
    <property type="component" value="Unassembled WGS sequence"/>
</dbReference>
<dbReference type="PRINTS" id="PR00502">
    <property type="entry name" value="NUDIXFAMILY"/>
</dbReference>
<sequence>MAISPYILDLREHVGHDLLLLPSVSAVVVDEDGQILLLRRADDGRWSLPGGAVDPGEQPADAVVRETYEETGVHVAVEHIAGVALHPVAYPNGDQCQYLNVWFRCRAVGGTAGVNDEESLAVGWFSLEELPEVNPYVRLRIDTALGDGGAAWFARPGERHEALRVPDAL</sequence>
<dbReference type="PROSITE" id="PS51462">
    <property type="entry name" value="NUDIX"/>
    <property type="match status" value="1"/>
</dbReference>
<dbReference type="SUPFAM" id="SSF55811">
    <property type="entry name" value="Nudix"/>
    <property type="match status" value="1"/>
</dbReference>
<dbReference type="Pfam" id="PF00293">
    <property type="entry name" value="NUDIX"/>
    <property type="match status" value="1"/>
</dbReference>
<evidence type="ECO:0000256" key="2">
    <source>
        <dbReference type="ARBA" id="ARBA00005582"/>
    </source>
</evidence>
<evidence type="ECO:0000313" key="7">
    <source>
        <dbReference type="Proteomes" id="UP000722989"/>
    </source>
</evidence>
<dbReference type="CDD" id="cd18879">
    <property type="entry name" value="NUDIX_Hydrolase"/>
    <property type="match status" value="1"/>
</dbReference>
<dbReference type="PANTHER" id="PTHR43046:SF16">
    <property type="entry name" value="ADP-RIBOSE PYROPHOSPHATASE YJHB-RELATED"/>
    <property type="match status" value="1"/>
</dbReference>
<dbReference type="InterPro" id="IPR000086">
    <property type="entry name" value="NUDIX_hydrolase_dom"/>
</dbReference>